<gene>
    <name evidence="6" type="ORF">SNAT2548_LOCUS30508</name>
</gene>
<keyword evidence="1 4" id="KW-0479">Metal-binding</keyword>
<feature type="zinc finger region" description="C3H1-type" evidence="4">
    <location>
        <begin position="247"/>
        <end position="274"/>
    </location>
</feature>
<proteinExistence type="predicted"/>
<protein>
    <recommendedName>
        <fullName evidence="5">C3H1-type domain-containing protein</fullName>
    </recommendedName>
</protein>
<dbReference type="InterPro" id="IPR000571">
    <property type="entry name" value="Znf_CCCH"/>
</dbReference>
<evidence type="ECO:0000256" key="2">
    <source>
        <dbReference type="ARBA" id="ARBA00022771"/>
    </source>
</evidence>
<evidence type="ECO:0000256" key="3">
    <source>
        <dbReference type="ARBA" id="ARBA00022833"/>
    </source>
</evidence>
<comment type="caution">
    <text evidence="6">The sequence shown here is derived from an EMBL/GenBank/DDBJ whole genome shotgun (WGS) entry which is preliminary data.</text>
</comment>
<sequence length="782" mass="86743">MCEEACVIHKTKVEQIVPGQEAKVIAQRLGCVDFVATLEGAPDTQLIVHGKEVRMCLSCREEIQSLKTVPATWREFVQSEGAGAEYTEEDPLTFQEEALRVGQLVTLVGDLHRDASGQLLLWPAPALQQGGAALAPLLDGVHVLVSKHLSEFVPCVFDLGLLESQEFSRCETVEFLGVVSRSGLLQAFDSALTGAGDTEGQYAPLRFCEQLTGRLPGAEKVDVAAEEGGCLAEKKFCKDLLDCLPALKFTTMCKFHLMKKCVRGSSCTFAHDESQLRGKPDLTGTKICRFFATGLLAFEDSPYRMLWYLSVLMEGEQPLTAVSSKRKYLGEDRLVKSDVLIEIALVHAGQEIAFGLEEGRVKSAKQIRHQGKGVRIVCYFNCVRTATRCHSAALANFDETSLAEVGLRPGDSRRFIALIAVLSQVVTECMPTGYHSKVRVRELMHVGANLLSLCCAESRILPGHRLAEREGLPPVPEVAAVNGESSFGLIRRNRGALRQGRSVPADQKQKAEVLYLFGQLDLAASDGRKNMASELFRRIMEVDPALATAGLTATLLWNTLLKAYKPCRTDPASLNEEALAEIMQAYLQAGQTAPMEWWIRFWGRLGEDQAGSPYVVAASVLMRQHTAAAVQDGRRYLKHFVQQPRPNTGLATELGQLRRMMQGMAAGHRSLVPYQEVWATFQTLLLTSTHLEPDDGVFQIVVEAFLEAQDEVGVVEWLSRARLAGCTPQSWKHSEALAQRLEAIKQKRRQEMAWRRMEKRRVLDEKDQDENWRASGLHMELP</sequence>
<evidence type="ECO:0000259" key="5">
    <source>
        <dbReference type="PROSITE" id="PS50103"/>
    </source>
</evidence>
<name>A0A812TY56_9DINO</name>
<accession>A0A812TY56</accession>
<keyword evidence="7" id="KW-1185">Reference proteome</keyword>
<keyword evidence="3 4" id="KW-0862">Zinc</keyword>
<evidence type="ECO:0000256" key="4">
    <source>
        <dbReference type="PROSITE-ProRule" id="PRU00723"/>
    </source>
</evidence>
<dbReference type="OrthoDB" id="438849at2759"/>
<evidence type="ECO:0000313" key="6">
    <source>
        <dbReference type="EMBL" id="CAE7543932.1"/>
    </source>
</evidence>
<dbReference type="InterPro" id="IPR036855">
    <property type="entry name" value="Znf_CCCH_sf"/>
</dbReference>
<dbReference type="AlphaFoldDB" id="A0A812TY56"/>
<evidence type="ECO:0000313" key="7">
    <source>
        <dbReference type="Proteomes" id="UP000604046"/>
    </source>
</evidence>
<evidence type="ECO:0000256" key="1">
    <source>
        <dbReference type="ARBA" id="ARBA00022723"/>
    </source>
</evidence>
<dbReference type="EMBL" id="CAJNDS010002609">
    <property type="protein sequence ID" value="CAE7543932.1"/>
    <property type="molecule type" value="Genomic_DNA"/>
</dbReference>
<reference evidence="6" key="1">
    <citation type="submission" date="2021-02" db="EMBL/GenBank/DDBJ databases">
        <authorList>
            <person name="Dougan E. K."/>
            <person name="Rhodes N."/>
            <person name="Thang M."/>
            <person name="Chan C."/>
        </authorList>
    </citation>
    <scope>NUCLEOTIDE SEQUENCE</scope>
</reference>
<dbReference type="PROSITE" id="PS50103">
    <property type="entry name" value="ZF_C3H1"/>
    <property type="match status" value="1"/>
</dbReference>
<dbReference type="SUPFAM" id="SSF90229">
    <property type="entry name" value="CCCH zinc finger"/>
    <property type="match status" value="1"/>
</dbReference>
<feature type="domain" description="C3H1-type" evidence="5">
    <location>
        <begin position="247"/>
        <end position="274"/>
    </location>
</feature>
<dbReference type="Gene3D" id="3.30.1370.210">
    <property type="match status" value="1"/>
</dbReference>
<organism evidence="6 7">
    <name type="scientific">Symbiodinium natans</name>
    <dbReference type="NCBI Taxonomy" id="878477"/>
    <lineage>
        <taxon>Eukaryota</taxon>
        <taxon>Sar</taxon>
        <taxon>Alveolata</taxon>
        <taxon>Dinophyceae</taxon>
        <taxon>Suessiales</taxon>
        <taxon>Symbiodiniaceae</taxon>
        <taxon>Symbiodinium</taxon>
    </lineage>
</organism>
<dbReference type="GO" id="GO:0008270">
    <property type="term" value="F:zinc ion binding"/>
    <property type="evidence" value="ECO:0007669"/>
    <property type="project" value="UniProtKB-KW"/>
</dbReference>
<keyword evidence="2 4" id="KW-0863">Zinc-finger</keyword>
<dbReference type="Proteomes" id="UP000604046">
    <property type="component" value="Unassembled WGS sequence"/>
</dbReference>